<dbReference type="InterPro" id="IPR002194">
    <property type="entry name" value="Chaperonin_TCP-1_CS"/>
</dbReference>
<dbReference type="CDD" id="cd03337">
    <property type="entry name" value="TCP1_gamma"/>
    <property type="match status" value="1"/>
</dbReference>
<dbReference type="FunFam" id="1.10.560.10:FF:000085">
    <property type="entry name" value="T-complex protein 1 subunit gamma"/>
    <property type="match status" value="1"/>
</dbReference>
<gene>
    <name evidence="13" type="ORF">PROFUN_13613</name>
</gene>
<dbReference type="FunFam" id="1.10.560.10:FF:000073">
    <property type="entry name" value="T-complex protein 1 subunit gamma"/>
    <property type="match status" value="1"/>
</dbReference>
<evidence type="ECO:0000256" key="10">
    <source>
        <dbReference type="RuleBase" id="RU004187"/>
    </source>
</evidence>
<evidence type="ECO:0000256" key="5">
    <source>
        <dbReference type="ARBA" id="ARBA00022490"/>
    </source>
</evidence>
<dbReference type="Proteomes" id="UP000241769">
    <property type="component" value="Unassembled WGS sequence"/>
</dbReference>
<organism evidence="13 14">
    <name type="scientific">Planoprotostelium fungivorum</name>
    <dbReference type="NCBI Taxonomy" id="1890364"/>
    <lineage>
        <taxon>Eukaryota</taxon>
        <taxon>Amoebozoa</taxon>
        <taxon>Evosea</taxon>
        <taxon>Variosea</taxon>
        <taxon>Cavosteliida</taxon>
        <taxon>Cavosteliaceae</taxon>
        <taxon>Planoprotostelium</taxon>
    </lineage>
</organism>
<dbReference type="Gene3D" id="3.50.7.10">
    <property type="entry name" value="GroEL"/>
    <property type="match status" value="1"/>
</dbReference>
<comment type="function">
    <text evidence="9">Molecular chaperone; assists the folding of proteins upon ATP hydrolysis. Known to play a role, in vitro, in the folding of actin and tubulin.</text>
</comment>
<dbReference type="NCBIfam" id="NF041082">
    <property type="entry name" value="thermosome_alpha"/>
    <property type="match status" value="1"/>
</dbReference>
<sequence>MSGGLPVVVLNANTKREHGRKAQLGNIAAGKAVSDVVRTCLGPRAMLKMVLDAMGGIVLTNDGNAILREIDVNHPAAKSMIELSRAQDENVGDGTTSVIILAGEVLSMAESWIEKGTHPRLIIGGYTKALEDALQTIDKLAVRVDLNNRSELLKIVQSSIGTKFISRWSDLMCNLALDAVLAVTIQDGDRKEIDIKRYAKVEKVPGGDITDCKVISGVMINKDVTHAQMRRRINNPRIVLLDCPLEYKKAESQFSIELSSEEHWTQILKTEEEYVSRLCQDIIKFKPDIVITEKGVSDLAQHHFLKNNITAFRRARKTDNNRIARACGATIVNRTDEIKESDVGTNCGLFEVRKIGDEFFAFFEECKEPKACTVLLRGANKDVLNETERNLMDAMNVARNVLLDARLVPGGGAVEMAVSQALMVKSNSIQGVQQWTYRAIANALEVIPRTLAENCGAKVIRILTELRAKHASDPEKNSSWGIDGERGVLADMKDLGVWETVAVKTQTLKTAIEAACLLLRVDDIVSGLSQKGQRTGGPQVTEPMDGAPEME</sequence>
<dbReference type="InterPro" id="IPR027410">
    <property type="entry name" value="TCP-1-like_intermed_sf"/>
</dbReference>
<evidence type="ECO:0000256" key="3">
    <source>
        <dbReference type="ARBA" id="ARBA00011531"/>
    </source>
</evidence>
<evidence type="ECO:0000256" key="12">
    <source>
        <dbReference type="SAM" id="MobiDB-lite"/>
    </source>
</evidence>
<dbReference type="GO" id="GO:0140662">
    <property type="term" value="F:ATP-dependent protein folding chaperone"/>
    <property type="evidence" value="ECO:0007669"/>
    <property type="project" value="InterPro"/>
</dbReference>
<dbReference type="InterPro" id="IPR012719">
    <property type="entry name" value="Chap_CCT_gamma"/>
</dbReference>
<comment type="caution">
    <text evidence="13">The sequence shown here is derived from an EMBL/GenBank/DDBJ whole genome shotgun (WGS) entry which is preliminary data.</text>
</comment>
<keyword evidence="7 10" id="KW-0067">ATP-binding</keyword>
<dbReference type="InterPro" id="IPR054827">
    <property type="entry name" value="thermosome_alpha"/>
</dbReference>
<reference evidence="13 14" key="1">
    <citation type="journal article" date="2018" name="Genome Biol. Evol.">
        <title>Multiple Roots of Fruiting Body Formation in Amoebozoa.</title>
        <authorList>
            <person name="Hillmann F."/>
            <person name="Forbes G."/>
            <person name="Novohradska S."/>
            <person name="Ferling I."/>
            <person name="Riege K."/>
            <person name="Groth M."/>
            <person name="Westermann M."/>
            <person name="Marz M."/>
            <person name="Spaller T."/>
            <person name="Winckler T."/>
            <person name="Schaap P."/>
            <person name="Glockner G."/>
        </authorList>
    </citation>
    <scope>NUCLEOTIDE SEQUENCE [LARGE SCALE GENOMIC DNA]</scope>
    <source>
        <strain evidence="13 14">Jena</strain>
    </source>
</reference>
<keyword evidence="5" id="KW-0963">Cytoplasm</keyword>
<evidence type="ECO:0000256" key="6">
    <source>
        <dbReference type="ARBA" id="ARBA00022741"/>
    </source>
</evidence>
<dbReference type="Gene3D" id="1.10.560.10">
    <property type="entry name" value="GroEL-like equatorial domain"/>
    <property type="match status" value="1"/>
</dbReference>
<accession>A0A2P6N3N8</accession>
<dbReference type="InterPro" id="IPR027413">
    <property type="entry name" value="GROEL-like_equatorial_sf"/>
</dbReference>
<dbReference type="Gene3D" id="3.30.260.10">
    <property type="entry name" value="TCP-1-like chaperonin intermediate domain"/>
    <property type="match status" value="1"/>
</dbReference>
<feature type="region of interest" description="Disordered" evidence="12">
    <location>
        <begin position="529"/>
        <end position="551"/>
    </location>
</feature>
<dbReference type="SUPFAM" id="SSF54849">
    <property type="entry name" value="GroEL-intermediate domain like"/>
    <property type="match status" value="1"/>
</dbReference>
<dbReference type="SUPFAM" id="SSF48592">
    <property type="entry name" value="GroEL equatorial domain-like"/>
    <property type="match status" value="1"/>
</dbReference>
<evidence type="ECO:0000256" key="8">
    <source>
        <dbReference type="ARBA" id="ARBA00023186"/>
    </source>
</evidence>
<comment type="similarity">
    <text evidence="2 10">Belongs to the TCP-1 chaperonin family.</text>
</comment>
<dbReference type="GO" id="GO:0051082">
    <property type="term" value="F:unfolded protein binding"/>
    <property type="evidence" value="ECO:0007669"/>
    <property type="project" value="InterPro"/>
</dbReference>
<dbReference type="PROSITE" id="PS00995">
    <property type="entry name" value="TCP1_3"/>
    <property type="match status" value="1"/>
</dbReference>
<dbReference type="STRING" id="1890364.A0A2P6N3N8"/>
<dbReference type="Pfam" id="PF00118">
    <property type="entry name" value="Cpn60_TCP1"/>
    <property type="match status" value="1"/>
</dbReference>
<proteinExistence type="inferred from homology"/>
<dbReference type="PANTHER" id="PTHR11353">
    <property type="entry name" value="CHAPERONIN"/>
    <property type="match status" value="1"/>
</dbReference>
<dbReference type="GO" id="GO:0005832">
    <property type="term" value="C:chaperonin-containing T-complex"/>
    <property type="evidence" value="ECO:0007669"/>
    <property type="project" value="UniProtKB-ARBA"/>
</dbReference>
<comment type="subunit">
    <text evidence="3">Heterooligomeric complex of about 850 to 900 kDa that forms two stacked rings, 12 to 16 nm in diameter.</text>
</comment>
<dbReference type="PRINTS" id="PR00304">
    <property type="entry name" value="TCOMPLEXTCP1"/>
</dbReference>
<dbReference type="NCBIfam" id="NF041083">
    <property type="entry name" value="thermosome_beta"/>
    <property type="match status" value="1"/>
</dbReference>
<keyword evidence="6 10" id="KW-0547">Nucleotide-binding</keyword>
<dbReference type="GO" id="GO:0005524">
    <property type="term" value="F:ATP binding"/>
    <property type="evidence" value="ECO:0007669"/>
    <property type="project" value="UniProtKB-KW"/>
</dbReference>
<dbReference type="InterPro" id="IPR017998">
    <property type="entry name" value="Chaperone_TCP-1"/>
</dbReference>
<dbReference type="NCBIfam" id="TIGR02344">
    <property type="entry name" value="chap_CCT_gamma"/>
    <property type="match status" value="1"/>
</dbReference>
<name>A0A2P6N3N8_9EUKA</name>
<evidence type="ECO:0000256" key="4">
    <source>
        <dbReference type="ARBA" id="ARBA00017187"/>
    </source>
</evidence>
<dbReference type="InterPro" id="IPR027409">
    <property type="entry name" value="GroEL-like_apical_dom_sf"/>
</dbReference>
<keyword evidence="8 10" id="KW-0143">Chaperone</keyword>
<dbReference type="GO" id="GO:0016887">
    <property type="term" value="F:ATP hydrolysis activity"/>
    <property type="evidence" value="ECO:0007669"/>
    <property type="project" value="InterPro"/>
</dbReference>
<evidence type="ECO:0000256" key="11">
    <source>
        <dbReference type="RuleBase" id="RU004191"/>
    </source>
</evidence>
<dbReference type="InParanoid" id="A0A2P6N3N8"/>
<dbReference type="FunCoup" id="A0A2P6N3N8">
    <property type="interactions" value="1120"/>
</dbReference>
<dbReference type="SUPFAM" id="SSF52029">
    <property type="entry name" value="GroEL apical domain-like"/>
    <property type="match status" value="1"/>
</dbReference>
<comment type="subcellular location">
    <subcellularLocation>
        <location evidence="1">Cytoplasm</location>
    </subcellularLocation>
</comment>
<dbReference type="AlphaFoldDB" id="A0A2P6N3N8"/>
<dbReference type="FunFam" id="3.50.7.10:FF:000005">
    <property type="entry name" value="T-complex protein 1 subunit gamma"/>
    <property type="match status" value="1"/>
</dbReference>
<evidence type="ECO:0000256" key="2">
    <source>
        <dbReference type="ARBA" id="ARBA00008020"/>
    </source>
</evidence>
<evidence type="ECO:0000313" key="14">
    <source>
        <dbReference type="Proteomes" id="UP000241769"/>
    </source>
</evidence>
<dbReference type="EMBL" id="MDYQ01000217">
    <property type="protein sequence ID" value="PRP78556.1"/>
    <property type="molecule type" value="Genomic_DNA"/>
</dbReference>
<dbReference type="PROSITE" id="PS00751">
    <property type="entry name" value="TCP1_2"/>
    <property type="match status" value="1"/>
</dbReference>
<dbReference type="OrthoDB" id="10248520at2759"/>
<evidence type="ECO:0000313" key="13">
    <source>
        <dbReference type="EMBL" id="PRP78556.1"/>
    </source>
</evidence>
<evidence type="ECO:0000256" key="1">
    <source>
        <dbReference type="ARBA" id="ARBA00004496"/>
    </source>
</evidence>
<dbReference type="PROSITE" id="PS00750">
    <property type="entry name" value="TCP1_1"/>
    <property type="match status" value="1"/>
</dbReference>
<keyword evidence="14" id="KW-1185">Reference proteome</keyword>
<dbReference type="InterPro" id="IPR053374">
    <property type="entry name" value="TCP-1_chaperonin"/>
</dbReference>
<dbReference type="InterPro" id="IPR002423">
    <property type="entry name" value="Cpn60/GroEL/TCP-1"/>
</dbReference>
<feature type="compositionally biased region" description="Polar residues" evidence="12">
    <location>
        <begin position="529"/>
        <end position="538"/>
    </location>
</feature>
<protein>
    <recommendedName>
        <fullName evidence="4 11">T-complex protein 1 subunit gamma</fullName>
    </recommendedName>
</protein>
<evidence type="ECO:0000256" key="7">
    <source>
        <dbReference type="ARBA" id="ARBA00022840"/>
    </source>
</evidence>
<evidence type="ECO:0000256" key="9">
    <source>
        <dbReference type="ARBA" id="ARBA00024677"/>
    </source>
</evidence>